<dbReference type="EMBL" id="QPMM01000004">
    <property type="protein sequence ID" value="RFS23419.1"/>
    <property type="molecule type" value="Genomic_DNA"/>
</dbReference>
<comment type="caution">
    <text evidence="1">The sequence shown here is derived from an EMBL/GenBank/DDBJ whole genome shotgun (WGS) entry which is preliminary data.</text>
</comment>
<evidence type="ECO:0000313" key="1">
    <source>
        <dbReference type="EMBL" id="RFS23419.1"/>
    </source>
</evidence>
<proteinExistence type="predicted"/>
<organism evidence="1 2">
    <name type="scientific">Chitinophaga silvatica</name>
    <dbReference type="NCBI Taxonomy" id="2282649"/>
    <lineage>
        <taxon>Bacteria</taxon>
        <taxon>Pseudomonadati</taxon>
        <taxon>Bacteroidota</taxon>
        <taxon>Chitinophagia</taxon>
        <taxon>Chitinophagales</taxon>
        <taxon>Chitinophagaceae</taxon>
        <taxon>Chitinophaga</taxon>
    </lineage>
</organism>
<accession>A0A3E1YBP5</accession>
<protein>
    <submittedName>
        <fullName evidence="1">Uncharacterized protein</fullName>
    </submittedName>
</protein>
<sequence>MGMKISAQSFTLKPVKLLPVPVIKSSKQPVKTSFPINPLAANSVYKQEFGFFCKQEWNWQKNTGLPIKLRLGNYDYTQKQEGKQ</sequence>
<evidence type="ECO:0000313" key="2">
    <source>
        <dbReference type="Proteomes" id="UP000260644"/>
    </source>
</evidence>
<gene>
    <name evidence="1" type="ORF">DVR12_10415</name>
</gene>
<name>A0A3E1YBP5_9BACT</name>
<reference evidence="1 2" key="1">
    <citation type="submission" date="2018-07" db="EMBL/GenBank/DDBJ databases">
        <title>Chitinophaga K2CV101002-2 sp. nov., isolated from a monsoon evergreen broad-leaved forest soil.</title>
        <authorList>
            <person name="Lv Y."/>
        </authorList>
    </citation>
    <scope>NUCLEOTIDE SEQUENCE [LARGE SCALE GENOMIC DNA]</scope>
    <source>
        <strain evidence="1 2">GDMCC 1.1288</strain>
    </source>
</reference>
<keyword evidence="2" id="KW-1185">Reference proteome</keyword>
<dbReference type="AlphaFoldDB" id="A0A3E1YBP5"/>
<dbReference type="Proteomes" id="UP000260644">
    <property type="component" value="Unassembled WGS sequence"/>
</dbReference>